<keyword evidence="4" id="KW-0238">DNA-binding</keyword>
<dbReference type="SMART" id="SM00353">
    <property type="entry name" value="HLH"/>
    <property type="match status" value="1"/>
</dbReference>
<dbReference type="InterPro" id="IPR011598">
    <property type="entry name" value="bHLH_dom"/>
</dbReference>
<keyword evidence="5" id="KW-0804">Transcription</keyword>
<dbReference type="InterPro" id="IPR050933">
    <property type="entry name" value="Circadian_TF"/>
</dbReference>
<evidence type="ECO:0000256" key="3">
    <source>
        <dbReference type="ARBA" id="ARBA00023015"/>
    </source>
</evidence>
<dbReference type="PROSITE" id="PS50888">
    <property type="entry name" value="BHLH"/>
    <property type="match status" value="1"/>
</dbReference>
<dbReference type="PRINTS" id="PR00785">
    <property type="entry name" value="NCTRNSLOCATR"/>
</dbReference>
<accession>A0A7R9J8F6</accession>
<dbReference type="PANTHER" id="PTHR23042">
    <property type="entry name" value="CIRCADIAN PROTEIN CLOCK/ARNT/BMAL/PAS"/>
    <property type="match status" value="1"/>
</dbReference>
<keyword evidence="3" id="KW-0805">Transcription regulation</keyword>
<protein>
    <recommendedName>
        <fullName evidence="7">Aryl hydrocarbon receptor nuclear translocator homolog</fullName>
    </recommendedName>
</protein>
<dbReference type="GO" id="GO:0046983">
    <property type="term" value="F:protein dimerization activity"/>
    <property type="evidence" value="ECO:0007669"/>
    <property type="project" value="InterPro"/>
</dbReference>
<evidence type="ECO:0000256" key="1">
    <source>
        <dbReference type="ARBA" id="ARBA00004123"/>
    </source>
</evidence>
<evidence type="ECO:0000313" key="9">
    <source>
        <dbReference type="EMBL" id="CAD7574537.1"/>
    </source>
</evidence>
<dbReference type="AlphaFoldDB" id="A0A7R9J8F6"/>
<keyword evidence="6" id="KW-0539">Nucleus</keyword>
<dbReference type="GO" id="GO:0005737">
    <property type="term" value="C:cytoplasm"/>
    <property type="evidence" value="ECO:0007669"/>
    <property type="project" value="InterPro"/>
</dbReference>
<reference evidence="9" key="1">
    <citation type="submission" date="2020-11" db="EMBL/GenBank/DDBJ databases">
        <authorList>
            <person name="Tran Van P."/>
        </authorList>
    </citation>
    <scope>NUCLEOTIDE SEQUENCE</scope>
</reference>
<evidence type="ECO:0000256" key="6">
    <source>
        <dbReference type="ARBA" id="ARBA00023242"/>
    </source>
</evidence>
<sequence>MLVCSELMVIEEGSGVVVPEPVLMDAVEIETGVAIRTGSTASYYPFGLHALSTNYANELGIGKVELKEVNPHLRGGRVENHVGKTTPVHPTEIRTSFFPSSAVELNTTSALVNYATEVVVVLTWLLVFPSHCRENHCEIERRRRNKMTAYITELSDMVPTCNALARKPDKLTILRMAVAHMKALRGEYAQLLVHIALRGQPAFTWRNLTHLVASESVTPASVAA</sequence>
<evidence type="ECO:0000256" key="4">
    <source>
        <dbReference type="ARBA" id="ARBA00023125"/>
    </source>
</evidence>
<evidence type="ECO:0000256" key="7">
    <source>
        <dbReference type="ARBA" id="ARBA00073216"/>
    </source>
</evidence>
<dbReference type="GO" id="GO:0005634">
    <property type="term" value="C:nucleus"/>
    <property type="evidence" value="ECO:0007669"/>
    <property type="project" value="UniProtKB-SubCell"/>
</dbReference>
<keyword evidence="2" id="KW-0677">Repeat</keyword>
<dbReference type="SUPFAM" id="SSF47459">
    <property type="entry name" value="HLH, helix-loop-helix DNA-binding domain"/>
    <property type="match status" value="1"/>
</dbReference>
<dbReference type="InterPro" id="IPR036638">
    <property type="entry name" value="HLH_DNA-bd_sf"/>
</dbReference>
<evidence type="ECO:0000259" key="8">
    <source>
        <dbReference type="PROSITE" id="PS50888"/>
    </source>
</evidence>
<feature type="domain" description="BHLH" evidence="8">
    <location>
        <begin position="131"/>
        <end position="184"/>
    </location>
</feature>
<name>A0A7R9J8F6_TIMCA</name>
<dbReference type="GO" id="GO:0003700">
    <property type="term" value="F:DNA-binding transcription factor activity"/>
    <property type="evidence" value="ECO:0007669"/>
    <property type="project" value="InterPro"/>
</dbReference>
<dbReference type="Pfam" id="PF00010">
    <property type="entry name" value="HLH"/>
    <property type="match status" value="1"/>
</dbReference>
<evidence type="ECO:0000256" key="5">
    <source>
        <dbReference type="ARBA" id="ARBA00023163"/>
    </source>
</evidence>
<dbReference type="EMBL" id="OE182431">
    <property type="protein sequence ID" value="CAD7574537.1"/>
    <property type="molecule type" value="Genomic_DNA"/>
</dbReference>
<dbReference type="GO" id="GO:0045944">
    <property type="term" value="P:positive regulation of transcription by RNA polymerase II"/>
    <property type="evidence" value="ECO:0007669"/>
    <property type="project" value="UniProtKB-ARBA"/>
</dbReference>
<gene>
    <name evidence="9" type="ORF">TCMB3V08_LOCUS7148</name>
</gene>
<dbReference type="Gene3D" id="4.10.280.10">
    <property type="entry name" value="Helix-loop-helix DNA-binding domain"/>
    <property type="match status" value="1"/>
</dbReference>
<evidence type="ECO:0000256" key="2">
    <source>
        <dbReference type="ARBA" id="ARBA00022737"/>
    </source>
</evidence>
<dbReference type="FunFam" id="4.10.280.10:FF:000011">
    <property type="entry name" value="Aryl hydrocarbon receptor nuclear translocator 2"/>
    <property type="match status" value="1"/>
</dbReference>
<proteinExistence type="predicted"/>
<dbReference type="GO" id="GO:0005667">
    <property type="term" value="C:transcription regulator complex"/>
    <property type="evidence" value="ECO:0007669"/>
    <property type="project" value="InterPro"/>
</dbReference>
<dbReference type="InterPro" id="IPR001067">
    <property type="entry name" value="Nuc_translocat"/>
</dbReference>
<comment type="subcellular location">
    <subcellularLocation>
        <location evidence="1">Nucleus</location>
    </subcellularLocation>
</comment>
<organism evidence="9">
    <name type="scientific">Timema californicum</name>
    <name type="common">California timema</name>
    <name type="synonym">Walking stick</name>
    <dbReference type="NCBI Taxonomy" id="61474"/>
    <lineage>
        <taxon>Eukaryota</taxon>
        <taxon>Metazoa</taxon>
        <taxon>Ecdysozoa</taxon>
        <taxon>Arthropoda</taxon>
        <taxon>Hexapoda</taxon>
        <taxon>Insecta</taxon>
        <taxon>Pterygota</taxon>
        <taxon>Neoptera</taxon>
        <taxon>Polyneoptera</taxon>
        <taxon>Phasmatodea</taxon>
        <taxon>Timematodea</taxon>
        <taxon>Timematoidea</taxon>
        <taxon>Timematidae</taxon>
        <taxon>Timema</taxon>
    </lineage>
</organism>
<dbReference type="GO" id="GO:0003677">
    <property type="term" value="F:DNA binding"/>
    <property type="evidence" value="ECO:0007669"/>
    <property type="project" value="UniProtKB-KW"/>
</dbReference>